<reference evidence="6" key="1">
    <citation type="journal article" date="2019" name="Int. J. Syst. Evol. Microbiol.">
        <title>The Global Catalogue of Microorganisms (GCM) 10K type strain sequencing project: providing services to taxonomists for standard genome sequencing and annotation.</title>
        <authorList>
            <consortium name="The Broad Institute Genomics Platform"/>
            <consortium name="The Broad Institute Genome Sequencing Center for Infectious Disease"/>
            <person name="Wu L."/>
            <person name="Ma J."/>
        </authorList>
    </citation>
    <scope>NUCLEOTIDE SEQUENCE [LARGE SCALE GENOMIC DNA]</scope>
    <source>
        <strain evidence="6">CCUG 39402</strain>
    </source>
</reference>
<dbReference type="Pfam" id="PF03737">
    <property type="entry name" value="RraA-like"/>
    <property type="match status" value="1"/>
</dbReference>
<dbReference type="CDD" id="cd16841">
    <property type="entry name" value="RraA_family"/>
    <property type="match status" value="1"/>
</dbReference>
<evidence type="ECO:0000313" key="6">
    <source>
        <dbReference type="Proteomes" id="UP001596270"/>
    </source>
</evidence>
<proteinExistence type="predicted"/>
<accession>A0ABW1TV63</accession>
<dbReference type="RefSeq" id="WP_371435695.1">
    <property type="nucleotide sequence ID" value="NZ_JBHSRS010000013.1"/>
</dbReference>
<dbReference type="EMBL" id="JBHSRS010000013">
    <property type="protein sequence ID" value="MFC6280730.1"/>
    <property type="molecule type" value="Genomic_DNA"/>
</dbReference>
<dbReference type="InterPro" id="IPR005493">
    <property type="entry name" value="RraA/RraA-like"/>
</dbReference>
<comment type="cofactor">
    <cofactor evidence="1">
        <name>a divalent metal cation</name>
        <dbReference type="ChEBI" id="CHEBI:60240"/>
    </cofactor>
</comment>
<dbReference type="InterPro" id="IPR036704">
    <property type="entry name" value="RraA/RraA-like_sf"/>
</dbReference>
<evidence type="ECO:0000313" key="5">
    <source>
        <dbReference type="EMBL" id="MFC6280730.1"/>
    </source>
</evidence>
<keyword evidence="6" id="KW-1185">Reference proteome</keyword>
<evidence type="ECO:0000256" key="3">
    <source>
        <dbReference type="ARBA" id="ARBA00029596"/>
    </source>
</evidence>
<name>A0ABW1TV63_9BURK</name>
<dbReference type="SUPFAM" id="SSF89562">
    <property type="entry name" value="RraA-like"/>
    <property type="match status" value="1"/>
</dbReference>
<organism evidence="5 6">
    <name type="scientific">Polaromonas aquatica</name>
    <dbReference type="NCBI Taxonomy" id="332657"/>
    <lineage>
        <taxon>Bacteria</taxon>
        <taxon>Pseudomonadati</taxon>
        <taxon>Pseudomonadota</taxon>
        <taxon>Betaproteobacteria</taxon>
        <taxon>Burkholderiales</taxon>
        <taxon>Comamonadaceae</taxon>
        <taxon>Polaromonas</taxon>
    </lineage>
</organism>
<dbReference type="Gene3D" id="3.50.30.40">
    <property type="entry name" value="Ribonuclease E inhibitor RraA/RraA-like"/>
    <property type="match status" value="1"/>
</dbReference>
<sequence>MSAATSRATQGQVAEQLAAYGDSLLGLIPADRIRQVGFERPAPALIDGFRKLRDLTSTVADILDEMGYDTAIPASELPPLQAGQRMVGPAVTVRHAPARLSSGYNIAKGNRPPQLGGRDQVALCQRGDVMVIEARGIRDASNFGGLMATSVKEAGIEGLVIDGCVRDVANMRAMHLAVWARGITPRTGKHRIELVEFNGPVDIAGVQVRPGDLLLGDCDGVIVVPLEVAAAVLERAQAATVREEKLVAALEQGASPQETARILPPEKW</sequence>
<protein>
    <recommendedName>
        <fullName evidence="2">Putative 4-hydroxy-4-methyl-2-oxoglutarate aldolase</fullName>
    </recommendedName>
    <alternativeName>
        <fullName evidence="3">Regulator of ribonuclease activity homolog</fullName>
    </alternativeName>
    <alternativeName>
        <fullName evidence="4">RraA-like protein</fullName>
    </alternativeName>
</protein>
<evidence type="ECO:0000256" key="1">
    <source>
        <dbReference type="ARBA" id="ARBA00001968"/>
    </source>
</evidence>
<evidence type="ECO:0000256" key="4">
    <source>
        <dbReference type="ARBA" id="ARBA00030169"/>
    </source>
</evidence>
<comment type="caution">
    <text evidence="5">The sequence shown here is derived from an EMBL/GenBank/DDBJ whole genome shotgun (WGS) entry which is preliminary data.</text>
</comment>
<evidence type="ECO:0000256" key="2">
    <source>
        <dbReference type="ARBA" id="ARBA00016549"/>
    </source>
</evidence>
<dbReference type="PANTHER" id="PTHR33254:SF4">
    <property type="entry name" value="4-HYDROXY-4-METHYL-2-OXOGLUTARATE ALDOLASE 3-RELATED"/>
    <property type="match status" value="1"/>
</dbReference>
<dbReference type="PANTHER" id="PTHR33254">
    <property type="entry name" value="4-HYDROXY-4-METHYL-2-OXOGLUTARATE ALDOLASE 3-RELATED"/>
    <property type="match status" value="1"/>
</dbReference>
<dbReference type="Proteomes" id="UP001596270">
    <property type="component" value="Unassembled WGS sequence"/>
</dbReference>
<gene>
    <name evidence="5" type="ORF">ACFQND_05730</name>
</gene>